<proteinExistence type="predicted"/>
<dbReference type="AlphaFoldDB" id="A0AAP0I6T7"/>
<feature type="region of interest" description="Disordered" evidence="2">
    <location>
        <begin position="1"/>
        <end position="232"/>
    </location>
</feature>
<reference evidence="4 5" key="1">
    <citation type="submission" date="2024-01" db="EMBL/GenBank/DDBJ databases">
        <title>Genome assemblies of Stephania.</title>
        <authorList>
            <person name="Yang L."/>
        </authorList>
    </citation>
    <scope>NUCLEOTIDE SEQUENCE [LARGE SCALE GENOMIC DNA]</scope>
    <source>
        <strain evidence="4">QJT</strain>
        <tissue evidence="4">Leaf</tissue>
    </source>
</reference>
<accession>A0AAP0I6T7</accession>
<dbReference type="EMBL" id="JBBNAE010000007">
    <property type="protein sequence ID" value="KAK9109606.1"/>
    <property type="molecule type" value="Genomic_DNA"/>
</dbReference>
<dbReference type="Proteomes" id="UP001417504">
    <property type="component" value="Unassembled WGS sequence"/>
</dbReference>
<feature type="domain" description="UVR" evidence="3">
    <location>
        <begin position="276"/>
        <end position="311"/>
    </location>
</feature>
<feature type="coiled-coil region" evidence="1">
    <location>
        <begin position="552"/>
        <end position="604"/>
    </location>
</feature>
<protein>
    <recommendedName>
        <fullName evidence="3">UVR domain-containing protein</fullName>
    </recommendedName>
</protein>
<name>A0AAP0I6T7_9MAGN</name>
<sequence length="780" mass="86464">MADDEDSMGSLFEGMVLFNSSQTPDPIDPSPTPTPTPTRPPSPPSTTTPLDENLFSDLTLTSPSAAVSTTPPLPPETPSGSRQISRRKKKGGFFRVGYGRDSTGSSFDDPISSSSSPIHYNFNSDSVTPELGETPIDQPLPSSSSSSLSSPIRSNSNSNSNSSSVTPTFEEPPIGTTTSEGIESEVPTIESEVLERSSEVPTNEIEVQEMGSVENDERRDGLVAESVSSEEKLEGIRGGVMEKIGRVRGTVSEVSKLRKEVARKRRKAAENVNLSAVKYRELEEELEEACEAEDFERADRVSERLAEVEKERESFANALRDAEAECDAVDVKMQEVLELLIAAEEEEVLLLEQFAKEAADNAHLILKNAAEHSSKEMDEWSSSMEELEIKKMELEIKSHLINDTRLGLGDSINHAIENDTREKDLLFKKKRELTEELEKLLALVREKEAEIAENDLHIAEVEERIVDVVSGFHDAQSSINVKYDDMQSVLSMVELESEALSTKKKEIDDFMSQEEKRGTMLRELASSSSNEAKECQELVELRKSLALPIFSYREEKMKLAKAEEKIMEEVQTLRQEVSTARISLQELSSTRSRIQEEITSAKQRIFFIDKRSPELEAQKKVAAAARNFKEAARVAAEMKSLGVEKESIKNTMDAAILELEKVEEEINATVDRLQKMEELILSKEREAALAGFERLRLVSAAAMAERSAALGLGDDEEACTLHVEAESANAEATKLQEAYNLKEEDFGSMMAKHLISIELIANLGRKQLAEMAKSVSLSNT</sequence>
<organism evidence="4 5">
    <name type="scientific">Stephania japonica</name>
    <dbReference type="NCBI Taxonomy" id="461633"/>
    <lineage>
        <taxon>Eukaryota</taxon>
        <taxon>Viridiplantae</taxon>
        <taxon>Streptophyta</taxon>
        <taxon>Embryophyta</taxon>
        <taxon>Tracheophyta</taxon>
        <taxon>Spermatophyta</taxon>
        <taxon>Magnoliopsida</taxon>
        <taxon>Ranunculales</taxon>
        <taxon>Menispermaceae</taxon>
        <taxon>Menispermoideae</taxon>
        <taxon>Cissampelideae</taxon>
        <taxon>Stephania</taxon>
    </lineage>
</organism>
<evidence type="ECO:0000313" key="5">
    <source>
        <dbReference type="Proteomes" id="UP001417504"/>
    </source>
</evidence>
<evidence type="ECO:0000256" key="1">
    <source>
        <dbReference type="SAM" id="Coils"/>
    </source>
</evidence>
<gene>
    <name evidence="4" type="ORF">Sjap_017666</name>
</gene>
<feature type="compositionally biased region" description="Pro residues" evidence="2">
    <location>
        <begin position="26"/>
        <end position="46"/>
    </location>
</feature>
<feature type="coiled-coil region" evidence="1">
    <location>
        <begin position="645"/>
        <end position="686"/>
    </location>
</feature>
<feature type="compositionally biased region" description="Polar residues" evidence="2">
    <location>
        <begin position="56"/>
        <end position="68"/>
    </location>
</feature>
<dbReference type="PANTHER" id="PTHR38394:SF1">
    <property type="entry name" value="NEUROFILAMENT LIGHT PROTEIN"/>
    <property type="match status" value="1"/>
</dbReference>
<evidence type="ECO:0000256" key="2">
    <source>
        <dbReference type="SAM" id="MobiDB-lite"/>
    </source>
</evidence>
<evidence type="ECO:0000313" key="4">
    <source>
        <dbReference type="EMBL" id="KAK9109606.1"/>
    </source>
</evidence>
<feature type="coiled-coil region" evidence="1">
    <location>
        <begin position="272"/>
        <end position="339"/>
    </location>
</feature>
<dbReference type="PANTHER" id="PTHR38394">
    <property type="entry name" value="NEUROFILAMENT LIGHT PROTEIN"/>
    <property type="match status" value="1"/>
</dbReference>
<dbReference type="PROSITE" id="PS50151">
    <property type="entry name" value="UVR"/>
    <property type="match status" value="1"/>
</dbReference>
<feature type="compositionally biased region" description="Low complexity" evidence="2">
    <location>
        <begin position="105"/>
        <end position="124"/>
    </location>
</feature>
<keyword evidence="1" id="KW-0175">Coiled coil</keyword>
<comment type="caution">
    <text evidence="4">The sequence shown here is derived from an EMBL/GenBank/DDBJ whole genome shotgun (WGS) entry which is preliminary data.</text>
</comment>
<dbReference type="InterPro" id="IPR001943">
    <property type="entry name" value="UVR_dom"/>
</dbReference>
<feature type="compositionally biased region" description="Low complexity" evidence="2">
    <location>
        <begin position="142"/>
        <end position="164"/>
    </location>
</feature>
<feature type="coiled-coil region" evidence="1">
    <location>
        <begin position="370"/>
        <end position="464"/>
    </location>
</feature>
<evidence type="ECO:0000259" key="3">
    <source>
        <dbReference type="PROSITE" id="PS50151"/>
    </source>
</evidence>
<keyword evidence="5" id="KW-1185">Reference proteome</keyword>